<proteinExistence type="inferred from homology"/>
<evidence type="ECO:0000256" key="9">
    <source>
        <dbReference type="SAM" id="Phobius"/>
    </source>
</evidence>
<organism evidence="10 11">
    <name type="scientific">Chitinophaga terrae</name>
    <name type="common">ex Kim and Jung 2007</name>
    <dbReference type="NCBI Taxonomy" id="408074"/>
    <lineage>
        <taxon>Bacteria</taxon>
        <taxon>Pseudomonadati</taxon>
        <taxon>Bacteroidota</taxon>
        <taxon>Chitinophagia</taxon>
        <taxon>Chitinophagales</taxon>
        <taxon>Chitinophagaceae</taxon>
        <taxon>Chitinophaga</taxon>
    </lineage>
</organism>
<keyword evidence="11" id="KW-1185">Reference proteome</keyword>
<dbReference type="PANTHER" id="PTHR33281:SF19">
    <property type="entry name" value="VOLTAGE-DEPENDENT ANION CHANNEL-FORMING PROTEIN YNEE"/>
    <property type="match status" value="1"/>
</dbReference>
<keyword evidence="2" id="KW-0813">Transport</keyword>
<feature type="transmembrane region" description="Helical" evidence="9">
    <location>
        <begin position="43"/>
        <end position="62"/>
    </location>
</feature>
<dbReference type="PANTHER" id="PTHR33281">
    <property type="entry name" value="UPF0187 PROTEIN YNEE"/>
    <property type="match status" value="1"/>
</dbReference>
<dbReference type="AlphaFoldDB" id="A0A1H4GDF1"/>
<evidence type="ECO:0000256" key="4">
    <source>
        <dbReference type="ARBA" id="ARBA00022692"/>
    </source>
</evidence>
<dbReference type="InterPro" id="IPR044669">
    <property type="entry name" value="YneE/VCCN1/2-like"/>
</dbReference>
<keyword evidence="5 9" id="KW-1133">Transmembrane helix</keyword>
<evidence type="ECO:0000256" key="1">
    <source>
        <dbReference type="ARBA" id="ARBA00004651"/>
    </source>
</evidence>
<keyword evidence="6" id="KW-0406">Ion transport</keyword>
<dbReference type="RefSeq" id="WP_089765627.1">
    <property type="nucleotide sequence ID" value="NZ_BKAT01000060.1"/>
</dbReference>
<evidence type="ECO:0000256" key="5">
    <source>
        <dbReference type="ARBA" id="ARBA00022989"/>
    </source>
</evidence>
<dbReference type="Pfam" id="PF25539">
    <property type="entry name" value="Bestrophin_2"/>
    <property type="match status" value="1"/>
</dbReference>
<evidence type="ECO:0000256" key="2">
    <source>
        <dbReference type="ARBA" id="ARBA00022448"/>
    </source>
</evidence>
<evidence type="ECO:0000256" key="3">
    <source>
        <dbReference type="ARBA" id="ARBA00022475"/>
    </source>
</evidence>
<dbReference type="GO" id="GO:0005886">
    <property type="term" value="C:plasma membrane"/>
    <property type="evidence" value="ECO:0007669"/>
    <property type="project" value="UniProtKB-SubCell"/>
</dbReference>
<dbReference type="GO" id="GO:0005254">
    <property type="term" value="F:chloride channel activity"/>
    <property type="evidence" value="ECO:0007669"/>
    <property type="project" value="InterPro"/>
</dbReference>
<keyword evidence="7 9" id="KW-0472">Membrane</keyword>
<dbReference type="OrthoDB" id="445589at2"/>
<comment type="subcellular location">
    <subcellularLocation>
        <location evidence="1">Cell membrane</location>
        <topology evidence="1">Multi-pass membrane protein</topology>
    </subcellularLocation>
</comment>
<evidence type="ECO:0000313" key="10">
    <source>
        <dbReference type="EMBL" id="SEB07636.1"/>
    </source>
</evidence>
<evidence type="ECO:0000256" key="8">
    <source>
        <dbReference type="ARBA" id="ARBA00034708"/>
    </source>
</evidence>
<evidence type="ECO:0000256" key="7">
    <source>
        <dbReference type="ARBA" id="ARBA00023136"/>
    </source>
</evidence>
<reference evidence="11" key="1">
    <citation type="submission" date="2016-10" db="EMBL/GenBank/DDBJ databases">
        <authorList>
            <person name="Varghese N."/>
            <person name="Submissions S."/>
        </authorList>
    </citation>
    <scope>NUCLEOTIDE SEQUENCE [LARGE SCALE GENOMIC DNA]</scope>
    <source>
        <strain evidence="11">DSM 23920</strain>
    </source>
</reference>
<feature type="transmembrane region" description="Helical" evidence="9">
    <location>
        <begin position="20"/>
        <end position="37"/>
    </location>
</feature>
<accession>A0A1H4GDF1</accession>
<keyword evidence="4 9" id="KW-0812">Transmembrane</keyword>
<evidence type="ECO:0000256" key="6">
    <source>
        <dbReference type="ARBA" id="ARBA00023065"/>
    </source>
</evidence>
<protein>
    <submittedName>
        <fullName evidence="10">Putative membrane protein</fullName>
    </submittedName>
</protein>
<keyword evidence="3" id="KW-1003">Cell membrane</keyword>
<sequence length="335" mass="39190">MYIGKSYKLSEFLFWTRRNILWLLLLGIIPTALYQLFDLKWLSVPWPIVAFLGTAAAFVVGFKNQQTYNRTWEARQIWGAIISASHAWTIMCRDFIDDPESCREIIYRHMAWITALRYQLREGREWEAINRSYNQEYAALYTIPEKEIPVKEELSKYLSAAELEKVLSMNNPATQLLSNQSMALKKLAQEGKLDNPRFFEIHKSIRELSGHQERSERIKNFPYPRQYATVNRIFVWLFCILLPFAMLKEFSNLDDAVSGIFKGHMVWLVIPFSVLISWVYTSLEQVGESTENPFEGNANDVPLSQMSRSLEIDIREMLEEKDIPPLLDFKNNIIL</sequence>
<evidence type="ECO:0000313" key="11">
    <source>
        <dbReference type="Proteomes" id="UP000199656"/>
    </source>
</evidence>
<feature type="transmembrane region" description="Helical" evidence="9">
    <location>
        <begin position="227"/>
        <end position="245"/>
    </location>
</feature>
<dbReference type="STRING" id="408074.SAMN05660909_05216"/>
<gene>
    <name evidence="10" type="ORF">SAMN05660909_05216</name>
</gene>
<dbReference type="Proteomes" id="UP000199656">
    <property type="component" value="Unassembled WGS sequence"/>
</dbReference>
<comment type="similarity">
    <text evidence="8">Belongs to the anion channel-forming bestrophin (TC 1.A.46) family.</text>
</comment>
<name>A0A1H4GDF1_9BACT</name>
<dbReference type="EMBL" id="FNRL01000037">
    <property type="protein sequence ID" value="SEB07636.1"/>
    <property type="molecule type" value="Genomic_DNA"/>
</dbReference>
<feature type="transmembrane region" description="Helical" evidence="9">
    <location>
        <begin position="265"/>
        <end position="283"/>
    </location>
</feature>